<sequence>MLRSQVPSIKAKRKNSIENDENDVRLDKTRDEDDKLLSGTKRLRSERLRVALTPIRNFAFLPNLKTIADIVQEKDSHDDLIKKILNRPFKIPINNYTENYSK</sequence>
<evidence type="ECO:0000313" key="3">
    <source>
        <dbReference type="Proteomes" id="UP000616769"/>
    </source>
</evidence>
<proteinExistence type="predicted"/>
<dbReference type="AlphaFoldDB" id="A0A132A317"/>
<comment type="caution">
    <text evidence="2">The sequence shown here is derived from an EMBL/GenBank/DDBJ whole genome shotgun (WGS) entry which is preliminary data.</text>
</comment>
<dbReference type="EMBL" id="JXLN01010224">
    <property type="protein sequence ID" value="KPM05343.1"/>
    <property type="molecule type" value="Genomic_DNA"/>
</dbReference>
<evidence type="ECO:0000313" key="2">
    <source>
        <dbReference type="EMBL" id="KPM05343.1"/>
    </source>
</evidence>
<reference evidence="2 3" key="1">
    <citation type="journal article" date="2015" name="Parasit. Vectors">
        <title>Draft genome of the scabies mite.</title>
        <authorList>
            <person name="Rider S.D.Jr."/>
            <person name="Morgan M.S."/>
            <person name="Arlian L.G."/>
        </authorList>
    </citation>
    <scope>NUCLEOTIDE SEQUENCE [LARGE SCALE GENOMIC DNA]</scope>
    <source>
        <strain evidence="2">Arlian Lab</strain>
    </source>
</reference>
<gene>
    <name evidence="2" type="ORF">QR98_0038040</name>
</gene>
<evidence type="ECO:0000256" key="1">
    <source>
        <dbReference type="SAM" id="MobiDB-lite"/>
    </source>
</evidence>
<organism evidence="2 3">
    <name type="scientific">Sarcoptes scabiei</name>
    <name type="common">Itch mite</name>
    <name type="synonym">Acarus scabiei</name>
    <dbReference type="NCBI Taxonomy" id="52283"/>
    <lineage>
        <taxon>Eukaryota</taxon>
        <taxon>Metazoa</taxon>
        <taxon>Ecdysozoa</taxon>
        <taxon>Arthropoda</taxon>
        <taxon>Chelicerata</taxon>
        <taxon>Arachnida</taxon>
        <taxon>Acari</taxon>
        <taxon>Acariformes</taxon>
        <taxon>Sarcoptiformes</taxon>
        <taxon>Astigmata</taxon>
        <taxon>Psoroptidia</taxon>
        <taxon>Sarcoptoidea</taxon>
        <taxon>Sarcoptidae</taxon>
        <taxon>Sarcoptinae</taxon>
        <taxon>Sarcoptes</taxon>
    </lineage>
</organism>
<dbReference type="Proteomes" id="UP000616769">
    <property type="component" value="Unassembled WGS sequence"/>
</dbReference>
<name>A0A132A317_SARSC</name>
<feature type="compositionally biased region" description="Basic and acidic residues" evidence="1">
    <location>
        <begin position="22"/>
        <end position="31"/>
    </location>
</feature>
<accession>A0A132A317</accession>
<feature type="region of interest" description="Disordered" evidence="1">
    <location>
        <begin position="1"/>
        <end position="31"/>
    </location>
</feature>
<protein>
    <submittedName>
        <fullName evidence="2">Uncharacterized protein</fullName>
    </submittedName>
</protein>
<dbReference type="VEuPathDB" id="VectorBase:SSCA001480"/>